<reference evidence="1" key="2">
    <citation type="submission" date="2020-11" db="EMBL/GenBank/DDBJ databases">
        <authorList>
            <person name="McCartney M.A."/>
            <person name="Auch B."/>
            <person name="Kono T."/>
            <person name="Mallez S."/>
            <person name="Becker A."/>
            <person name="Gohl D.M."/>
            <person name="Silverstein K.A.T."/>
            <person name="Koren S."/>
            <person name="Bechman K.B."/>
            <person name="Herman A."/>
            <person name="Abrahante J.E."/>
            <person name="Garbe J."/>
        </authorList>
    </citation>
    <scope>NUCLEOTIDE SEQUENCE</scope>
    <source>
        <strain evidence="1">Duluth1</strain>
        <tissue evidence="1">Whole animal</tissue>
    </source>
</reference>
<keyword evidence="2" id="KW-1185">Reference proteome</keyword>
<sequence length="79" mass="8767">MFMAVKDCNHYTLEQQTIYFINLAARAEQKLAAATEPQLVARKLICIHKNNLAATKRQLVAATEPQLVARAEQELAAAT</sequence>
<evidence type="ECO:0000313" key="2">
    <source>
        <dbReference type="Proteomes" id="UP000828390"/>
    </source>
</evidence>
<dbReference type="Proteomes" id="UP000828390">
    <property type="component" value="Unassembled WGS sequence"/>
</dbReference>
<gene>
    <name evidence="1" type="ORF">DPMN_120315</name>
</gene>
<comment type="caution">
    <text evidence="1">The sequence shown here is derived from an EMBL/GenBank/DDBJ whole genome shotgun (WGS) entry which is preliminary data.</text>
</comment>
<accession>A0A9D4GN26</accession>
<dbReference type="AlphaFoldDB" id="A0A9D4GN26"/>
<reference evidence="1" key="1">
    <citation type="journal article" date="2019" name="bioRxiv">
        <title>The Genome of the Zebra Mussel, Dreissena polymorpha: A Resource for Invasive Species Research.</title>
        <authorList>
            <person name="McCartney M.A."/>
            <person name="Auch B."/>
            <person name="Kono T."/>
            <person name="Mallez S."/>
            <person name="Zhang Y."/>
            <person name="Obille A."/>
            <person name="Becker A."/>
            <person name="Abrahante J.E."/>
            <person name="Garbe J."/>
            <person name="Badalamenti J.P."/>
            <person name="Herman A."/>
            <person name="Mangelson H."/>
            <person name="Liachko I."/>
            <person name="Sullivan S."/>
            <person name="Sone E.D."/>
            <person name="Koren S."/>
            <person name="Silverstein K.A.T."/>
            <person name="Beckman K.B."/>
            <person name="Gohl D.M."/>
        </authorList>
    </citation>
    <scope>NUCLEOTIDE SEQUENCE</scope>
    <source>
        <strain evidence="1">Duluth1</strain>
        <tissue evidence="1">Whole animal</tissue>
    </source>
</reference>
<name>A0A9D4GN26_DREPO</name>
<protein>
    <submittedName>
        <fullName evidence="1">Uncharacterized protein</fullName>
    </submittedName>
</protein>
<dbReference type="EMBL" id="JAIWYP010000005">
    <property type="protein sequence ID" value="KAH3818593.1"/>
    <property type="molecule type" value="Genomic_DNA"/>
</dbReference>
<organism evidence="1 2">
    <name type="scientific">Dreissena polymorpha</name>
    <name type="common">Zebra mussel</name>
    <name type="synonym">Mytilus polymorpha</name>
    <dbReference type="NCBI Taxonomy" id="45954"/>
    <lineage>
        <taxon>Eukaryota</taxon>
        <taxon>Metazoa</taxon>
        <taxon>Spiralia</taxon>
        <taxon>Lophotrochozoa</taxon>
        <taxon>Mollusca</taxon>
        <taxon>Bivalvia</taxon>
        <taxon>Autobranchia</taxon>
        <taxon>Heteroconchia</taxon>
        <taxon>Euheterodonta</taxon>
        <taxon>Imparidentia</taxon>
        <taxon>Neoheterodontei</taxon>
        <taxon>Myida</taxon>
        <taxon>Dreissenoidea</taxon>
        <taxon>Dreissenidae</taxon>
        <taxon>Dreissena</taxon>
    </lineage>
</organism>
<proteinExistence type="predicted"/>
<evidence type="ECO:0000313" key="1">
    <source>
        <dbReference type="EMBL" id="KAH3818593.1"/>
    </source>
</evidence>